<feature type="region of interest" description="Disordered" evidence="1">
    <location>
        <begin position="1"/>
        <end position="98"/>
    </location>
</feature>
<keyword evidence="3" id="KW-1185">Reference proteome</keyword>
<proteinExistence type="predicted"/>
<feature type="compositionally biased region" description="Basic and acidic residues" evidence="1">
    <location>
        <begin position="37"/>
        <end position="53"/>
    </location>
</feature>
<evidence type="ECO:0000256" key="1">
    <source>
        <dbReference type="SAM" id="MobiDB-lite"/>
    </source>
</evidence>
<gene>
    <name evidence="2" type="ORF">SPARVUS_LOCUS2563510</name>
</gene>
<evidence type="ECO:0000313" key="3">
    <source>
        <dbReference type="Proteomes" id="UP001162483"/>
    </source>
</evidence>
<name>A0ABN9BBG3_9NEOB</name>
<reference evidence="2" key="1">
    <citation type="submission" date="2023-05" db="EMBL/GenBank/DDBJ databases">
        <authorList>
            <person name="Stuckert A."/>
        </authorList>
    </citation>
    <scope>NUCLEOTIDE SEQUENCE</scope>
</reference>
<protein>
    <submittedName>
        <fullName evidence="2">Uncharacterized protein</fullName>
    </submittedName>
</protein>
<accession>A0ABN9BBG3</accession>
<feature type="compositionally biased region" description="Basic and acidic residues" evidence="1">
    <location>
        <begin position="60"/>
        <end position="71"/>
    </location>
</feature>
<comment type="caution">
    <text evidence="2">The sequence shown here is derived from an EMBL/GenBank/DDBJ whole genome shotgun (WGS) entry which is preliminary data.</text>
</comment>
<feature type="non-terminal residue" evidence="2">
    <location>
        <position position="98"/>
    </location>
</feature>
<evidence type="ECO:0000313" key="2">
    <source>
        <dbReference type="EMBL" id="CAI9544914.1"/>
    </source>
</evidence>
<sequence length="98" mass="10621">MTRDCGHSKEMTRDGGTRTGGPEMGTQSGCPEMRTQYGDDRETGGMCRGDRDCGIVQEMPGEKQTTEKGMTRDAGQYGDAQKTAKYGGCRDATVQEMP</sequence>
<feature type="compositionally biased region" description="Basic and acidic residues" evidence="1">
    <location>
        <begin position="1"/>
        <end position="16"/>
    </location>
</feature>
<organism evidence="2 3">
    <name type="scientific">Staurois parvus</name>
    <dbReference type="NCBI Taxonomy" id="386267"/>
    <lineage>
        <taxon>Eukaryota</taxon>
        <taxon>Metazoa</taxon>
        <taxon>Chordata</taxon>
        <taxon>Craniata</taxon>
        <taxon>Vertebrata</taxon>
        <taxon>Euteleostomi</taxon>
        <taxon>Amphibia</taxon>
        <taxon>Batrachia</taxon>
        <taxon>Anura</taxon>
        <taxon>Neobatrachia</taxon>
        <taxon>Ranoidea</taxon>
        <taxon>Ranidae</taxon>
        <taxon>Staurois</taxon>
    </lineage>
</organism>
<dbReference type="Proteomes" id="UP001162483">
    <property type="component" value="Unassembled WGS sequence"/>
</dbReference>
<dbReference type="EMBL" id="CATNWA010003259">
    <property type="protein sequence ID" value="CAI9544914.1"/>
    <property type="molecule type" value="Genomic_DNA"/>
</dbReference>